<protein>
    <submittedName>
        <fullName evidence="1">Uncharacterized protein</fullName>
    </submittedName>
</protein>
<proteinExistence type="predicted"/>
<keyword evidence="2" id="KW-1185">Reference proteome</keyword>
<evidence type="ECO:0000313" key="1">
    <source>
        <dbReference type="EMBL" id="KAF0400552.1"/>
    </source>
</evidence>
<reference evidence="1 2" key="1">
    <citation type="journal article" date="2019" name="Environ. Microbiol.">
        <title>At the nexus of three kingdoms: the genome of the mycorrhizal fungus Gigaspora margarita provides insights into plant, endobacterial and fungal interactions.</title>
        <authorList>
            <person name="Venice F."/>
            <person name="Ghignone S."/>
            <person name="Salvioli di Fossalunga A."/>
            <person name="Amselem J."/>
            <person name="Novero M."/>
            <person name="Xianan X."/>
            <person name="Sedzielewska Toro K."/>
            <person name="Morin E."/>
            <person name="Lipzen A."/>
            <person name="Grigoriev I.V."/>
            <person name="Henrissat B."/>
            <person name="Martin F.M."/>
            <person name="Bonfante P."/>
        </authorList>
    </citation>
    <scope>NUCLEOTIDE SEQUENCE [LARGE SCALE GENOMIC DNA]</scope>
    <source>
        <strain evidence="1 2">BEG34</strain>
    </source>
</reference>
<dbReference type="Proteomes" id="UP000439903">
    <property type="component" value="Unassembled WGS sequence"/>
</dbReference>
<comment type="caution">
    <text evidence="1">The sequence shown here is derived from an EMBL/GenBank/DDBJ whole genome shotgun (WGS) entry which is preliminary data.</text>
</comment>
<dbReference type="AlphaFoldDB" id="A0A8H4A1W4"/>
<dbReference type="EMBL" id="WTPW01002034">
    <property type="protein sequence ID" value="KAF0400552.1"/>
    <property type="molecule type" value="Genomic_DNA"/>
</dbReference>
<gene>
    <name evidence="1" type="ORF">F8M41_009553</name>
</gene>
<name>A0A8H4A1W4_GIGMA</name>
<sequence length="95" mass="10758">MIIFQSGLLDQHQGLDAILEEINKALKSLISPIPSQHHWEVAALLIDKNSTKTWHPIPITTEEADFQNSKKSLTKQEILAIIKSLISYLNDVDRL</sequence>
<evidence type="ECO:0000313" key="2">
    <source>
        <dbReference type="Proteomes" id="UP000439903"/>
    </source>
</evidence>
<dbReference type="OrthoDB" id="2410248at2759"/>
<accession>A0A8H4A1W4</accession>
<organism evidence="1 2">
    <name type="scientific">Gigaspora margarita</name>
    <dbReference type="NCBI Taxonomy" id="4874"/>
    <lineage>
        <taxon>Eukaryota</taxon>
        <taxon>Fungi</taxon>
        <taxon>Fungi incertae sedis</taxon>
        <taxon>Mucoromycota</taxon>
        <taxon>Glomeromycotina</taxon>
        <taxon>Glomeromycetes</taxon>
        <taxon>Diversisporales</taxon>
        <taxon>Gigasporaceae</taxon>
        <taxon>Gigaspora</taxon>
    </lineage>
</organism>